<accession>A0A5J4QFY1</accession>
<dbReference type="Gene3D" id="2.60.120.340">
    <property type="entry name" value="Nucleoplasmin core domain"/>
    <property type="match status" value="1"/>
</dbReference>
<feature type="non-terminal residue" evidence="2">
    <location>
        <position position="1"/>
    </location>
</feature>
<name>A0A5J4QFY1_9EUKA</name>
<proteinExistence type="predicted"/>
<dbReference type="InterPro" id="IPR041232">
    <property type="entry name" value="NPL"/>
</dbReference>
<evidence type="ECO:0000259" key="1">
    <source>
        <dbReference type="Pfam" id="PF17800"/>
    </source>
</evidence>
<dbReference type="Pfam" id="PF17800">
    <property type="entry name" value="NPL"/>
    <property type="match status" value="1"/>
</dbReference>
<protein>
    <recommendedName>
        <fullName evidence="1">Nucleoplasmin-like domain-containing protein</fullName>
    </recommendedName>
</protein>
<dbReference type="Proteomes" id="UP000324800">
    <property type="component" value="Unassembled WGS sequence"/>
</dbReference>
<evidence type="ECO:0000313" key="3">
    <source>
        <dbReference type="Proteomes" id="UP000324800"/>
    </source>
</evidence>
<feature type="domain" description="Nucleoplasmin-like" evidence="1">
    <location>
        <begin position="5"/>
        <end position="90"/>
    </location>
</feature>
<organism evidence="2 3">
    <name type="scientific">Streblomastix strix</name>
    <dbReference type="NCBI Taxonomy" id="222440"/>
    <lineage>
        <taxon>Eukaryota</taxon>
        <taxon>Metamonada</taxon>
        <taxon>Preaxostyla</taxon>
        <taxon>Oxymonadida</taxon>
        <taxon>Streblomastigidae</taxon>
        <taxon>Streblomastix</taxon>
    </lineage>
</organism>
<dbReference type="EMBL" id="SNRW01045864">
    <property type="protein sequence ID" value="KAA6319493.1"/>
    <property type="molecule type" value="Genomic_DNA"/>
</dbReference>
<reference evidence="2 3" key="1">
    <citation type="submission" date="2019-03" db="EMBL/GenBank/DDBJ databases">
        <title>Single cell metagenomics reveals metabolic interactions within the superorganism composed of flagellate Streblomastix strix and complex community of Bacteroidetes bacteria on its surface.</title>
        <authorList>
            <person name="Treitli S.C."/>
            <person name="Kolisko M."/>
            <person name="Husnik F."/>
            <person name="Keeling P."/>
            <person name="Hampl V."/>
        </authorList>
    </citation>
    <scope>NUCLEOTIDE SEQUENCE [LARGE SCALE GENOMIC DNA]</scope>
    <source>
        <strain evidence="2">ST1C</strain>
    </source>
</reference>
<sequence length="107" mass="11783">IYYTVFGLIVEKGKQKEFIVPAFSGLRLTQVCLCDSKSGTSGLIYGENPSVPLCFLSQSRPQAKIDLFFRPGARILLAGTAEIDLCVTGMWEVCRSTLLDAQFQSDI</sequence>
<gene>
    <name evidence="2" type="ORF">EZS28_054807</name>
</gene>
<dbReference type="AlphaFoldDB" id="A0A5J4QFY1"/>
<evidence type="ECO:0000313" key="2">
    <source>
        <dbReference type="EMBL" id="KAA6319493.1"/>
    </source>
</evidence>
<comment type="caution">
    <text evidence="2">The sequence shown here is derived from an EMBL/GenBank/DDBJ whole genome shotgun (WGS) entry which is preliminary data.</text>
</comment>